<evidence type="ECO:0000313" key="2">
    <source>
        <dbReference type="Proteomes" id="UP000522262"/>
    </source>
</evidence>
<organism evidence="1 2">
    <name type="scientific">Fusarium mexicanum</name>
    <dbReference type="NCBI Taxonomy" id="751941"/>
    <lineage>
        <taxon>Eukaryota</taxon>
        <taxon>Fungi</taxon>
        <taxon>Dikarya</taxon>
        <taxon>Ascomycota</taxon>
        <taxon>Pezizomycotina</taxon>
        <taxon>Sordariomycetes</taxon>
        <taxon>Hypocreomycetidae</taxon>
        <taxon>Hypocreales</taxon>
        <taxon>Nectriaceae</taxon>
        <taxon>Fusarium</taxon>
        <taxon>Fusarium fujikuroi species complex</taxon>
    </lineage>
</organism>
<reference evidence="1 2" key="1">
    <citation type="submission" date="2020-05" db="EMBL/GenBank/DDBJ databases">
        <title>Identification and distribution of gene clusters putatively required for synthesis of sphingolipid metabolism inhibitors in phylogenetically diverse species of the filamentous fungus Fusarium.</title>
        <authorList>
            <person name="Kim H.-S."/>
            <person name="Busman M."/>
            <person name="Brown D.W."/>
            <person name="Divon H."/>
            <person name="Uhlig S."/>
            <person name="Proctor R.H."/>
        </authorList>
    </citation>
    <scope>NUCLEOTIDE SEQUENCE [LARGE SCALE GENOMIC DNA]</scope>
    <source>
        <strain evidence="1 2">NRRL 53147</strain>
    </source>
</reference>
<dbReference type="Proteomes" id="UP000522262">
    <property type="component" value="Unassembled WGS sequence"/>
</dbReference>
<accession>A0A8H5N1N8</accession>
<sequence>MLTLFSYGMDPIGAYNVFVYQVEVKWEGKKLPFPIELDDMLARCTAVVTFTQPGKKIVDFSVHPLTAELDATLTIVESSAVVFSSPIAQWHYWILSQLRSPKNAARVREECMRCEIDKAVKGMSKDGSESGWATRSAHEFKLIREEASDKKAERPPSSVYL</sequence>
<evidence type="ECO:0000313" key="1">
    <source>
        <dbReference type="EMBL" id="KAF5549097.1"/>
    </source>
</evidence>
<proteinExistence type="predicted"/>
<keyword evidence="2" id="KW-1185">Reference proteome</keyword>
<comment type="caution">
    <text evidence="1">The sequence shown here is derived from an EMBL/GenBank/DDBJ whole genome shotgun (WGS) entry which is preliminary data.</text>
</comment>
<name>A0A8H5N1N8_9HYPO</name>
<dbReference type="EMBL" id="JAAOAM010000092">
    <property type="protein sequence ID" value="KAF5549097.1"/>
    <property type="molecule type" value="Genomic_DNA"/>
</dbReference>
<dbReference type="AlphaFoldDB" id="A0A8H5N1N8"/>
<gene>
    <name evidence="1" type="ORF">FMEXI_4439</name>
</gene>
<protein>
    <submittedName>
        <fullName evidence="1">Decarboxylase DEC1</fullName>
    </submittedName>
</protein>